<gene>
    <name evidence="1" type="ORF">J2W36_004660</name>
</gene>
<dbReference type="EMBL" id="JAUSRO010000018">
    <property type="protein sequence ID" value="MDP9902383.1"/>
    <property type="molecule type" value="Genomic_DNA"/>
</dbReference>
<evidence type="ECO:0000313" key="2">
    <source>
        <dbReference type="Proteomes" id="UP001226867"/>
    </source>
</evidence>
<proteinExistence type="predicted"/>
<protein>
    <submittedName>
        <fullName evidence="1">Uncharacterized protein</fullName>
    </submittedName>
</protein>
<dbReference type="RefSeq" id="WP_307692131.1">
    <property type="nucleotide sequence ID" value="NZ_JAUSRO010000018.1"/>
</dbReference>
<dbReference type="Proteomes" id="UP001226867">
    <property type="component" value="Unassembled WGS sequence"/>
</dbReference>
<sequence>MSSAQINTVQHPKEERQPYALAASDLLKAAGLMQPSVARAIFSQDWPKNGLLLSKMIEAYAVATHGPEWAAEPVES</sequence>
<evidence type="ECO:0000313" key="1">
    <source>
        <dbReference type="EMBL" id="MDP9902383.1"/>
    </source>
</evidence>
<comment type="caution">
    <text evidence="1">The sequence shown here is derived from an EMBL/GenBank/DDBJ whole genome shotgun (WGS) entry which is preliminary data.</text>
</comment>
<accession>A0ABT9SDE1</accession>
<reference evidence="1 2" key="1">
    <citation type="submission" date="2023-07" db="EMBL/GenBank/DDBJ databases">
        <title>Sorghum-associated microbial communities from plants grown in Nebraska, USA.</title>
        <authorList>
            <person name="Schachtman D."/>
        </authorList>
    </citation>
    <scope>NUCLEOTIDE SEQUENCE [LARGE SCALE GENOMIC DNA]</scope>
    <source>
        <strain evidence="1 2">DS1607</strain>
    </source>
</reference>
<name>A0ABT9SDE1_9BURK</name>
<keyword evidence="2" id="KW-1185">Reference proteome</keyword>
<organism evidence="1 2">
    <name type="scientific">Variovorax ginsengisoli</name>
    <dbReference type="NCBI Taxonomy" id="363844"/>
    <lineage>
        <taxon>Bacteria</taxon>
        <taxon>Pseudomonadati</taxon>
        <taxon>Pseudomonadota</taxon>
        <taxon>Betaproteobacteria</taxon>
        <taxon>Burkholderiales</taxon>
        <taxon>Comamonadaceae</taxon>
        <taxon>Variovorax</taxon>
    </lineage>
</organism>